<evidence type="ECO:0000313" key="1">
    <source>
        <dbReference type="EMBL" id="SVB26376.1"/>
    </source>
</evidence>
<organism evidence="1">
    <name type="scientific">marine metagenome</name>
    <dbReference type="NCBI Taxonomy" id="408172"/>
    <lineage>
        <taxon>unclassified sequences</taxon>
        <taxon>metagenomes</taxon>
        <taxon>ecological metagenomes</taxon>
    </lineage>
</organism>
<protein>
    <recommendedName>
        <fullName evidence="2">Acyl-CoA dehydrogenase</fullName>
    </recommendedName>
</protein>
<sequence>MHKMTGRPTVDAQSILNNVREIAADFASQRPERQRRRELLKEDFDRLREAGYPLVAVPTAFGGIWEGDSIGTRMVCEILKTLAHGDSSIALVSAMHPAVIGSVGWSTISAAPEPYAKAWEEQRNWAFQTVRDGHFWGTIMSEPGSGGDNTQSSSGAILGKDGVQYLISGQKHFGSGSGMTSYMVTHAVPDGEISPDTFILDMREVAWDGSAGVELVAPWDGHGMTATQSHGMVFDKFPARRLAFPGDERRKIIADMDRPQGAFFVAVITGIVETAVTTARQQLQSKHDRMRSYEQVEWTKVEIDAWLVRQSYEGMLREVEIGSSTSRNVLLAKEAVASLAESVLSRISKVIGGGAYSRNAPYGFWLEDVRALGFLRPPWALAYERVFEGSWDS</sequence>
<reference evidence="1" key="1">
    <citation type="submission" date="2018-05" db="EMBL/GenBank/DDBJ databases">
        <authorList>
            <person name="Lanie J.A."/>
            <person name="Ng W.-L."/>
            <person name="Kazmierczak K.M."/>
            <person name="Andrzejewski T.M."/>
            <person name="Davidsen T.M."/>
            <person name="Wayne K.J."/>
            <person name="Tettelin H."/>
            <person name="Glass J.I."/>
            <person name="Rusch D."/>
            <person name="Podicherti R."/>
            <person name="Tsui H.-C.T."/>
            <person name="Winkler M.E."/>
        </authorList>
    </citation>
    <scope>NUCLEOTIDE SEQUENCE</scope>
</reference>
<dbReference type="PANTHER" id="PTHR43884:SF12">
    <property type="entry name" value="ISOVALERYL-COA DEHYDROGENASE, MITOCHONDRIAL-RELATED"/>
    <property type="match status" value="1"/>
</dbReference>
<dbReference type="GO" id="GO:0006552">
    <property type="term" value="P:L-leucine catabolic process"/>
    <property type="evidence" value="ECO:0007669"/>
    <property type="project" value="TreeGrafter"/>
</dbReference>
<dbReference type="InterPro" id="IPR009100">
    <property type="entry name" value="AcylCoA_DH/oxidase_NM_dom_sf"/>
</dbReference>
<dbReference type="GO" id="GO:0008470">
    <property type="term" value="F:3-methylbutanoyl-CoA dehydrogenase activity"/>
    <property type="evidence" value="ECO:0007669"/>
    <property type="project" value="TreeGrafter"/>
</dbReference>
<dbReference type="InterPro" id="IPR046373">
    <property type="entry name" value="Acyl-CoA_Oxase/DH_mid-dom_sf"/>
</dbReference>
<dbReference type="InterPro" id="IPR037069">
    <property type="entry name" value="AcylCoA_DH/ox_N_sf"/>
</dbReference>
<dbReference type="AlphaFoldDB" id="A0A382CJS3"/>
<dbReference type="EMBL" id="UINC01034870">
    <property type="protein sequence ID" value="SVB26376.1"/>
    <property type="molecule type" value="Genomic_DNA"/>
</dbReference>
<dbReference type="SUPFAM" id="SSF56645">
    <property type="entry name" value="Acyl-CoA dehydrogenase NM domain-like"/>
    <property type="match status" value="1"/>
</dbReference>
<name>A0A382CJS3_9ZZZZ</name>
<dbReference type="GO" id="GO:0050660">
    <property type="term" value="F:flavin adenine dinucleotide binding"/>
    <property type="evidence" value="ECO:0007669"/>
    <property type="project" value="InterPro"/>
</dbReference>
<dbReference type="Gene3D" id="2.40.110.10">
    <property type="entry name" value="Butyryl-CoA Dehydrogenase, subunit A, domain 2"/>
    <property type="match status" value="1"/>
</dbReference>
<evidence type="ECO:0008006" key="2">
    <source>
        <dbReference type="Google" id="ProtNLM"/>
    </source>
</evidence>
<proteinExistence type="predicted"/>
<dbReference type="PANTHER" id="PTHR43884">
    <property type="entry name" value="ACYL-COA DEHYDROGENASE"/>
    <property type="match status" value="1"/>
</dbReference>
<accession>A0A382CJS3</accession>
<dbReference type="Gene3D" id="1.10.540.10">
    <property type="entry name" value="Acyl-CoA dehydrogenase/oxidase, N-terminal domain"/>
    <property type="match status" value="1"/>
</dbReference>
<gene>
    <name evidence="1" type="ORF">METZ01_LOCUS179230</name>
</gene>